<evidence type="ECO:0000313" key="7">
    <source>
        <dbReference type="EMBL" id="KAE9276366.1"/>
    </source>
</evidence>
<evidence type="ECO:0000313" key="13">
    <source>
        <dbReference type="Proteomes" id="UP000441208"/>
    </source>
</evidence>
<name>A0A6A3DW83_9STRA</name>
<dbReference type="Proteomes" id="UP000440732">
    <property type="component" value="Unassembled WGS sequence"/>
</dbReference>
<evidence type="ECO:0000313" key="3">
    <source>
        <dbReference type="EMBL" id="KAE9086296.1"/>
    </source>
</evidence>
<dbReference type="Proteomes" id="UP000429523">
    <property type="component" value="Unassembled WGS sequence"/>
</dbReference>
<gene>
    <name evidence="7" type="ORF">PF001_g26163</name>
    <name evidence="6" type="ORF">PF002_g27740</name>
    <name evidence="5" type="ORF">PF004_g25791</name>
    <name evidence="4" type="ORF">PF005_g26403</name>
    <name evidence="3" type="ORF">PF006_g26058</name>
    <name evidence="2" type="ORF">PF007_g26334</name>
    <name evidence="1" type="ORF">PF009_g27749</name>
</gene>
<dbReference type="EMBL" id="QXGE01003215">
    <property type="protein sequence ID" value="KAE9276366.1"/>
    <property type="molecule type" value="Genomic_DNA"/>
</dbReference>
<protein>
    <submittedName>
        <fullName evidence="1">Uncharacterized protein</fullName>
    </submittedName>
</protein>
<dbReference type="Proteomes" id="UP000441208">
    <property type="component" value="Unassembled WGS sequence"/>
</dbReference>
<dbReference type="EMBL" id="QXGA01003195">
    <property type="protein sequence ID" value="KAE9086296.1"/>
    <property type="molecule type" value="Genomic_DNA"/>
</dbReference>
<evidence type="ECO:0000313" key="12">
    <source>
        <dbReference type="Proteomes" id="UP000440732"/>
    </source>
</evidence>
<evidence type="ECO:0000313" key="9">
    <source>
        <dbReference type="Proteomes" id="UP000433483"/>
    </source>
</evidence>
<dbReference type="EMBL" id="QXFZ01003002">
    <property type="protein sequence ID" value="KAE9072020.1"/>
    <property type="molecule type" value="Genomic_DNA"/>
</dbReference>
<keyword evidence="9" id="KW-1185">Reference proteome</keyword>
<evidence type="ECO:0000313" key="6">
    <source>
        <dbReference type="EMBL" id="KAE9179721.1"/>
    </source>
</evidence>
<proteinExistence type="predicted"/>
<comment type="caution">
    <text evidence="1">The sequence shown here is derived from an EMBL/GenBank/DDBJ whole genome shotgun (WGS) entry which is preliminary data.</text>
</comment>
<evidence type="ECO:0000313" key="5">
    <source>
        <dbReference type="EMBL" id="KAE9177401.1"/>
    </source>
</evidence>
<dbReference type="EMBL" id="QXGC01003230">
    <property type="protein sequence ID" value="KAE9177401.1"/>
    <property type="molecule type" value="Genomic_DNA"/>
</dbReference>
<dbReference type="Proteomes" id="UP000476176">
    <property type="component" value="Unassembled WGS sequence"/>
</dbReference>
<evidence type="ECO:0000313" key="1">
    <source>
        <dbReference type="EMBL" id="KAE8921978.1"/>
    </source>
</evidence>
<dbReference type="Proteomes" id="UP000437068">
    <property type="component" value="Unassembled WGS sequence"/>
</dbReference>
<dbReference type="AlphaFoldDB" id="A0A6A3DW83"/>
<evidence type="ECO:0000313" key="8">
    <source>
        <dbReference type="Proteomes" id="UP000429523"/>
    </source>
</evidence>
<dbReference type="EMBL" id="QXGD01003203">
    <property type="protein sequence ID" value="KAE9179721.1"/>
    <property type="molecule type" value="Genomic_DNA"/>
</dbReference>
<evidence type="ECO:0000313" key="2">
    <source>
        <dbReference type="EMBL" id="KAE9072020.1"/>
    </source>
</evidence>
<sequence length="98" mass="10517">MQAVHWLVAVASSSSCPHLLSIKTITILQSVNVKTIPTLLSTISDSPPTSLHDSTCSPTLTVALKYCPSQSKDWSCVCGCHSAAFSRHPAPPLAWRML</sequence>
<accession>A0A6A3DW83</accession>
<reference evidence="8 9" key="1">
    <citation type="submission" date="2018-08" db="EMBL/GenBank/DDBJ databases">
        <title>Genomic investigation of the strawberry pathogen Phytophthora fragariae indicates pathogenicity is determined by transcriptional variation in three key races.</title>
        <authorList>
            <person name="Adams T.M."/>
            <person name="Armitage A.D."/>
            <person name="Sobczyk M.K."/>
            <person name="Bates H.J."/>
            <person name="Dunwell J.M."/>
            <person name="Nellist C.F."/>
            <person name="Harrison R.J."/>
        </authorList>
    </citation>
    <scope>NUCLEOTIDE SEQUENCE [LARGE SCALE GENOMIC DNA]</scope>
    <source>
        <strain evidence="7 10">A4</strain>
        <strain evidence="6 11">BC-1</strain>
        <strain evidence="5 14">BC-23</strain>
        <strain evidence="4 9">NOV-27</strain>
        <strain evidence="3 12">NOV-5</strain>
        <strain evidence="2 13">NOV-71</strain>
        <strain evidence="1 8">NOV-9</strain>
    </source>
</reference>
<dbReference type="EMBL" id="QXGF01003263">
    <property type="protein sequence ID" value="KAE8921978.1"/>
    <property type="molecule type" value="Genomic_DNA"/>
</dbReference>
<evidence type="ECO:0000313" key="4">
    <source>
        <dbReference type="EMBL" id="KAE9173131.1"/>
    </source>
</evidence>
<evidence type="ECO:0000313" key="11">
    <source>
        <dbReference type="Proteomes" id="UP000440367"/>
    </source>
</evidence>
<dbReference type="Proteomes" id="UP000440367">
    <property type="component" value="Unassembled WGS sequence"/>
</dbReference>
<dbReference type="EMBL" id="QXGB01003046">
    <property type="protein sequence ID" value="KAE9173131.1"/>
    <property type="molecule type" value="Genomic_DNA"/>
</dbReference>
<organism evidence="1 8">
    <name type="scientific">Phytophthora fragariae</name>
    <dbReference type="NCBI Taxonomy" id="53985"/>
    <lineage>
        <taxon>Eukaryota</taxon>
        <taxon>Sar</taxon>
        <taxon>Stramenopiles</taxon>
        <taxon>Oomycota</taxon>
        <taxon>Peronosporomycetes</taxon>
        <taxon>Peronosporales</taxon>
        <taxon>Peronosporaceae</taxon>
        <taxon>Phytophthora</taxon>
    </lineage>
</organism>
<evidence type="ECO:0000313" key="10">
    <source>
        <dbReference type="Proteomes" id="UP000437068"/>
    </source>
</evidence>
<evidence type="ECO:0000313" key="14">
    <source>
        <dbReference type="Proteomes" id="UP000476176"/>
    </source>
</evidence>
<dbReference type="Proteomes" id="UP000433483">
    <property type="component" value="Unassembled WGS sequence"/>
</dbReference>